<gene>
    <name evidence="1" type="ORF">SYYSPA8_28055</name>
</gene>
<accession>A0ABQ5P6L8</accession>
<dbReference type="RefSeq" id="WP_323450213.1">
    <property type="nucleotide sequence ID" value="NZ_BSBI01000013.1"/>
</dbReference>
<name>A0ABQ5P6L8_9ACTN</name>
<proteinExistence type="predicted"/>
<reference evidence="1 2" key="1">
    <citation type="submission" date="2022-10" db="EMBL/GenBank/DDBJ databases">
        <title>Draft genome sequence of Streptomyces sp. YSPA8.</title>
        <authorList>
            <person name="Moriuchi R."/>
            <person name="Dohra H."/>
            <person name="Yamamura H."/>
            <person name="Kodani S."/>
        </authorList>
    </citation>
    <scope>NUCLEOTIDE SEQUENCE [LARGE SCALE GENOMIC DNA]</scope>
    <source>
        <strain evidence="1 2">YSPA8</strain>
    </source>
</reference>
<protein>
    <submittedName>
        <fullName evidence="1">Uncharacterized protein</fullName>
    </submittedName>
</protein>
<dbReference type="EMBL" id="BSBI01000013">
    <property type="protein sequence ID" value="GLF98230.1"/>
    <property type="molecule type" value="Genomic_DNA"/>
</dbReference>
<keyword evidence="2" id="KW-1185">Reference proteome</keyword>
<evidence type="ECO:0000313" key="2">
    <source>
        <dbReference type="Proteomes" id="UP001291653"/>
    </source>
</evidence>
<comment type="caution">
    <text evidence="1">The sequence shown here is derived from an EMBL/GenBank/DDBJ whole genome shotgun (WGS) entry which is preliminary data.</text>
</comment>
<organism evidence="1 2">
    <name type="scientific">Streptomyces yaizuensis</name>
    <dbReference type="NCBI Taxonomy" id="2989713"/>
    <lineage>
        <taxon>Bacteria</taxon>
        <taxon>Bacillati</taxon>
        <taxon>Actinomycetota</taxon>
        <taxon>Actinomycetes</taxon>
        <taxon>Kitasatosporales</taxon>
        <taxon>Streptomycetaceae</taxon>
        <taxon>Streptomyces</taxon>
    </lineage>
</organism>
<evidence type="ECO:0000313" key="1">
    <source>
        <dbReference type="EMBL" id="GLF98230.1"/>
    </source>
</evidence>
<sequence>MDSKVNSRHWDSHGVNLIPALWPALRARIGRDRKTSGKSDLGLGHYLDVALRSAVMDTDTLIGLHDRLHAERMGDVPKGKKTTLSLSPAAREKADTLLELLEAADFARKGKDVMSALVLNLLRTLEKEGPLPRPEVPPLI</sequence>
<dbReference type="Proteomes" id="UP001291653">
    <property type="component" value="Unassembled WGS sequence"/>
</dbReference>